<evidence type="ECO:0000256" key="1">
    <source>
        <dbReference type="ARBA" id="ARBA00022801"/>
    </source>
</evidence>
<protein>
    <recommendedName>
        <fullName evidence="6">Phosphoglycerate mutase</fullName>
    </recommendedName>
</protein>
<feature type="active site" description="Tele-phosphohistidine intermediate" evidence="2">
    <location>
        <position position="12"/>
    </location>
</feature>
<dbReference type="GO" id="GO:0043456">
    <property type="term" value="P:regulation of pentose-phosphate shunt"/>
    <property type="evidence" value="ECO:0007669"/>
    <property type="project" value="TreeGrafter"/>
</dbReference>
<dbReference type="SMART" id="SM00855">
    <property type="entry name" value="PGAM"/>
    <property type="match status" value="1"/>
</dbReference>
<dbReference type="AlphaFoldDB" id="A0A0G0JCX0"/>
<dbReference type="PANTHER" id="PTHR46517">
    <property type="entry name" value="FRUCTOSE-2,6-BISPHOSPHATASE TIGAR"/>
    <property type="match status" value="1"/>
</dbReference>
<dbReference type="Gene3D" id="3.40.50.1240">
    <property type="entry name" value="Phosphoglycerate mutase-like"/>
    <property type="match status" value="1"/>
</dbReference>
<dbReference type="GO" id="GO:0004331">
    <property type="term" value="F:fructose-2,6-bisphosphate 2-phosphatase activity"/>
    <property type="evidence" value="ECO:0007669"/>
    <property type="project" value="TreeGrafter"/>
</dbReference>
<feature type="active site" description="Proton donor/acceptor" evidence="2">
    <location>
        <position position="85"/>
    </location>
</feature>
<proteinExistence type="predicted"/>
<sequence>MKKFCTLYLVRHGETDWNARKLIQGHKDIPLNEKGRVQAKKLADELKGIDFDKIYSSDLKRASQTAEIIAQERNLKVITSSNLRERDFGIFVGRTFVGEKNLIKLIKTLQKSTKEDSRIENDKNLLKRFAGYIKKISKNNLGKIILVATHAGTIRALLVSLGWGTYESLIDGCIDNLAYVKLLSDGKKFTIKETFGVAKIG</sequence>
<feature type="binding site" evidence="3">
    <location>
        <begin position="11"/>
        <end position="18"/>
    </location>
    <ligand>
        <name>substrate</name>
    </ligand>
</feature>
<gene>
    <name evidence="4" type="ORF">US40_C0004G0056</name>
</gene>
<dbReference type="SUPFAM" id="SSF53254">
    <property type="entry name" value="Phosphoglycerate mutase-like"/>
    <property type="match status" value="1"/>
</dbReference>
<dbReference type="CDD" id="cd07067">
    <property type="entry name" value="HP_PGM_like"/>
    <property type="match status" value="1"/>
</dbReference>
<feature type="binding site" evidence="3">
    <location>
        <position position="61"/>
    </location>
    <ligand>
        <name>substrate</name>
    </ligand>
</feature>
<dbReference type="GO" id="GO:0045820">
    <property type="term" value="P:negative regulation of glycolytic process"/>
    <property type="evidence" value="ECO:0007669"/>
    <property type="project" value="TreeGrafter"/>
</dbReference>
<evidence type="ECO:0000256" key="3">
    <source>
        <dbReference type="PIRSR" id="PIRSR613078-2"/>
    </source>
</evidence>
<evidence type="ECO:0000256" key="2">
    <source>
        <dbReference type="PIRSR" id="PIRSR613078-1"/>
    </source>
</evidence>
<dbReference type="InterPro" id="IPR029033">
    <property type="entry name" value="His_PPase_superfam"/>
</dbReference>
<dbReference type="EMBL" id="LBSV01000004">
    <property type="protein sequence ID" value="KKQ26021.1"/>
    <property type="molecule type" value="Genomic_DNA"/>
</dbReference>
<dbReference type="InterPro" id="IPR001345">
    <property type="entry name" value="PG/BPGM_mutase_AS"/>
</dbReference>
<dbReference type="Proteomes" id="UP000034917">
    <property type="component" value="Unassembled WGS sequence"/>
</dbReference>
<keyword evidence="1" id="KW-0378">Hydrolase</keyword>
<evidence type="ECO:0000313" key="4">
    <source>
        <dbReference type="EMBL" id="KKQ26021.1"/>
    </source>
</evidence>
<organism evidence="4 5">
    <name type="scientific">Candidatus Roizmanbacteria bacterium GW2011_GWC2_37_13</name>
    <dbReference type="NCBI Taxonomy" id="1618486"/>
    <lineage>
        <taxon>Bacteria</taxon>
        <taxon>Candidatus Roizmaniibacteriota</taxon>
    </lineage>
</organism>
<dbReference type="PANTHER" id="PTHR46517:SF1">
    <property type="entry name" value="FRUCTOSE-2,6-BISPHOSPHATASE TIGAR"/>
    <property type="match status" value="1"/>
</dbReference>
<dbReference type="PROSITE" id="PS00175">
    <property type="entry name" value="PG_MUTASE"/>
    <property type="match status" value="1"/>
</dbReference>
<reference evidence="4 5" key="1">
    <citation type="journal article" date="2015" name="Nature">
        <title>rRNA introns, odd ribosomes, and small enigmatic genomes across a large radiation of phyla.</title>
        <authorList>
            <person name="Brown C.T."/>
            <person name="Hug L.A."/>
            <person name="Thomas B.C."/>
            <person name="Sharon I."/>
            <person name="Castelle C.J."/>
            <person name="Singh A."/>
            <person name="Wilkins M.J."/>
            <person name="Williams K.H."/>
            <person name="Banfield J.F."/>
        </authorList>
    </citation>
    <scope>NUCLEOTIDE SEQUENCE [LARGE SCALE GENOMIC DNA]</scope>
</reference>
<dbReference type="Pfam" id="PF00300">
    <property type="entry name" value="His_Phos_1"/>
    <property type="match status" value="1"/>
</dbReference>
<evidence type="ECO:0008006" key="6">
    <source>
        <dbReference type="Google" id="ProtNLM"/>
    </source>
</evidence>
<accession>A0A0G0JCX0</accession>
<dbReference type="InterPro" id="IPR051695">
    <property type="entry name" value="Phosphoglycerate_Mutase"/>
</dbReference>
<evidence type="ECO:0000313" key="5">
    <source>
        <dbReference type="Proteomes" id="UP000034917"/>
    </source>
</evidence>
<dbReference type="GO" id="GO:0005829">
    <property type="term" value="C:cytosol"/>
    <property type="evidence" value="ECO:0007669"/>
    <property type="project" value="TreeGrafter"/>
</dbReference>
<comment type="caution">
    <text evidence="4">The sequence shown here is derived from an EMBL/GenBank/DDBJ whole genome shotgun (WGS) entry which is preliminary data.</text>
</comment>
<dbReference type="InterPro" id="IPR013078">
    <property type="entry name" value="His_Pase_superF_clade-1"/>
</dbReference>
<name>A0A0G0JCX0_9BACT</name>